<feature type="compositionally biased region" description="Polar residues" evidence="1">
    <location>
        <begin position="238"/>
        <end position="248"/>
    </location>
</feature>
<feature type="compositionally biased region" description="Low complexity" evidence="1">
    <location>
        <begin position="212"/>
        <end position="230"/>
    </location>
</feature>
<feature type="compositionally biased region" description="Polar residues" evidence="1">
    <location>
        <begin position="275"/>
        <end position="286"/>
    </location>
</feature>
<dbReference type="Proteomes" id="UP001154252">
    <property type="component" value="Unassembled WGS sequence"/>
</dbReference>
<gene>
    <name evidence="2" type="ORF">PEGY_LOCUS7051</name>
</gene>
<accession>A0A9W4KI25</accession>
<feature type="compositionally biased region" description="Basic and acidic residues" evidence="1">
    <location>
        <begin position="594"/>
        <end position="606"/>
    </location>
</feature>
<protein>
    <submittedName>
        <fullName evidence="2">Uncharacterized protein</fullName>
    </submittedName>
</protein>
<feature type="compositionally biased region" description="Polar residues" evidence="1">
    <location>
        <begin position="439"/>
        <end position="448"/>
    </location>
</feature>
<organism evidence="2 3">
    <name type="scientific">Penicillium egyptiacum</name>
    <dbReference type="NCBI Taxonomy" id="1303716"/>
    <lineage>
        <taxon>Eukaryota</taxon>
        <taxon>Fungi</taxon>
        <taxon>Dikarya</taxon>
        <taxon>Ascomycota</taxon>
        <taxon>Pezizomycotina</taxon>
        <taxon>Eurotiomycetes</taxon>
        <taxon>Eurotiomycetidae</taxon>
        <taxon>Eurotiales</taxon>
        <taxon>Aspergillaceae</taxon>
        <taxon>Penicillium</taxon>
    </lineage>
</organism>
<feature type="compositionally biased region" description="Polar residues" evidence="1">
    <location>
        <begin position="778"/>
        <end position="791"/>
    </location>
</feature>
<feature type="compositionally biased region" description="Polar residues" evidence="1">
    <location>
        <begin position="404"/>
        <end position="416"/>
    </location>
</feature>
<keyword evidence="3" id="KW-1185">Reference proteome</keyword>
<feature type="region of interest" description="Disordered" evidence="1">
    <location>
        <begin position="394"/>
        <end position="810"/>
    </location>
</feature>
<feature type="compositionally biased region" description="Basic and acidic residues" evidence="1">
    <location>
        <begin position="175"/>
        <end position="187"/>
    </location>
</feature>
<feature type="region of interest" description="Disordered" evidence="1">
    <location>
        <begin position="28"/>
        <end position="53"/>
    </location>
</feature>
<feature type="compositionally biased region" description="Low complexity" evidence="1">
    <location>
        <begin position="649"/>
        <end position="659"/>
    </location>
</feature>
<feature type="region of interest" description="Disordered" evidence="1">
    <location>
        <begin position="175"/>
        <end position="255"/>
    </location>
</feature>
<feature type="compositionally biased region" description="Basic and acidic residues" evidence="1">
    <location>
        <begin position="552"/>
        <end position="562"/>
    </location>
</feature>
<dbReference type="OrthoDB" id="5386674at2759"/>
<feature type="region of interest" description="Disordered" evidence="1">
    <location>
        <begin position="849"/>
        <end position="874"/>
    </location>
</feature>
<feature type="compositionally biased region" description="Low complexity" evidence="1">
    <location>
        <begin position="423"/>
        <end position="437"/>
    </location>
</feature>
<feature type="region of interest" description="Disordered" evidence="1">
    <location>
        <begin position="93"/>
        <end position="158"/>
    </location>
</feature>
<feature type="compositionally biased region" description="Polar residues" evidence="1">
    <location>
        <begin position="102"/>
        <end position="128"/>
    </location>
</feature>
<feature type="region of interest" description="Disordered" evidence="1">
    <location>
        <begin position="274"/>
        <end position="298"/>
    </location>
</feature>
<reference evidence="2" key="1">
    <citation type="submission" date="2021-07" db="EMBL/GenBank/DDBJ databases">
        <authorList>
            <person name="Branca A.L. A."/>
        </authorList>
    </citation>
    <scope>NUCLEOTIDE SEQUENCE</scope>
</reference>
<dbReference type="EMBL" id="CAJVRC010000880">
    <property type="protein sequence ID" value="CAG8903074.1"/>
    <property type="molecule type" value="Genomic_DNA"/>
</dbReference>
<feature type="compositionally biased region" description="Polar residues" evidence="1">
    <location>
        <begin position="29"/>
        <end position="40"/>
    </location>
</feature>
<feature type="compositionally biased region" description="Polar residues" evidence="1">
    <location>
        <begin position="471"/>
        <end position="505"/>
    </location>
</feature>
<name>A0A9W4KI25_9EURO</name>
<evidence type="ECO:0000313" key="2">
    <source>
        <dbReference type="EMBL" id="CAG8903074.1"/>
    </source>
</evidence>
<proteinExistence type="predicted"/>
<evidence type="ECO:0000313" key="3">
    <source>
        <dbReference type="Proteomes" id="UP001154252"/>
    </source>
</evidence>
<sequence length="928" mass="101516">MEAFSTDPPRRARRSSISDHIHRVFSKSIDVSNSKNNGRTSFDPLKKRHSQNGEFVPPIPFLAREALAHDTTDNNSYAKHSLYDETGLSSLSYSSNSRLPSTGTPGSSLSVTNGPPVQDDTPTQQMTALATRPNGDGDNLCKPPTWVKPNKKEKRVTKRLEAERKELEKRLLALEDAQSKADHERSSRRLTKKQPVGSSSRSSSVNAERPRSSSGLSSIFRRSRRNSNSSEQDFPSAEFSQLRTDTNPPSLPLTLPERFGTAITRELQSKHGTALNLSASKTPKPTQHNRLHASAKSDDLRENWRMAEAWKTKDGRESNRSVSEQIPIGSRPVIGNGARNGVTLASSGDLDRELFSAALKHDRKSVPAADHPIDRLARSARATSMPISQSLRQLNFYSPGHPDSPTQVTTARQLQEMTPPESPDNSSSPSSARSYQPFNPAQTNSTGNLARKNRVDPFPRTYKSSPLALNPANTDESSQNDSRIPSPPTTQNLNHETPSQASHSPAQPHLEDRGRSRLPIASSHAPKRTSSRFKENFQETTQSIEQPQIPVKSERRSLEIRRMPTTSTDTLREIPVSPFQVAVRSPFHTGSVSPDERNSRTSKDLSDGTYTVPARSPGRSSRTSAELAGNILSVGGPGGFIPGHSRTPSHSSSNDNHSNYDTADEDTPESPGFKRDSLTRVDTSPAISAVEAPTAQESPVSPLIEPSSQPDIQPVIQPGVQPSIQASTQASTQPGAHPGDQPGTHPIQQPGSHPDAYRGIQRSPQPGTQPDLAPGMQPSAQPGTQTGSPQTRPGPMSILKRRSQKAKEARSPQTIAKLFVICCRCKYWHDLPSEVYARLACPERLGSDFKLGRSSSKKQPDTGTRKLISSRSLPFGQFPAPHATQGMSDLRPAPLLPRKVTCCWCGHNISRSCCEGWTTVVEMRERHH</sequence>
<feature type="compositionally biased region" description="Polar residues" evidence="1">
    <location>
        <begin position="720"/>
        <end position="734"/>
    </location>
</feature>
<comment type="caution">
    <text evidence="2">The sequence shown here is derived from an EMBL/GenBank/DDBJ whole genome shotgun (WGS) entry which is preliminary data.</text>
</comment>
<evidence type="ECO:0000256" key="1">
    <source>
        <dbReference type="SAM" id="MobiDB-lite"/>
    </source>
</evidence>
<dbReference type="AlphaFoldDB" id="A0A9W4KI25"/>